<sequence>MPSNAAPPLNEDFRLVEGLRAQRPGAVGHVYNVYGPELVEYAEGLLGEHDRAVQAVRSALLALRAKGADVPDAGTFRDWLYEVVRDECRRPVRGRRRIVVMGAAAAAVLTAGLVVAFESGGGDAKPGPAPQAAATAPTTEEPSPPATVTPSPPQKDGRKGKGEKKKGKDAPAAEKPTRRAPHGGGGGGGAGRLSVSDGGCHGIGVAGLPRSCPVRLTAVGGTVHWAVASVRSRGGRVSASGGGTLKAGRSTTVSVVVRPTVLCYVGGGGGGSVAFAPGGTATISYTCWRR</sequence>
<comment type="caution">
    <text evidence="3">The sequence shown here is derived from an EMBL/GenBank/DDBJ whole genome shotgun (WGS) entry which is preliminary data.</text>
</comment>
<feature type="region of interest" description="Disordered" evidence="1">
    <location>
        <begin position="121"/>
        <end position="192"/>
    </location>
</feature>
<organism evidence="3 4">
    <name type="scientific">Actinomadura violacea</name>
    <dbReference type="NCBI Taxonomy" id="2819934"/>
    <lineage>
        <taxon>Bacteria</taxon>
        <taxon>Bacillati</taxon>
        <taxon>Actinomycetota</taxon>
        <taxon>Actinomycetes</taxon>
        <taxon>Streptosporangiales</taxon>
        <taxon>Thermomonosporaceae</taxon>
        <taxon>Actinomadura</taxon>
    </lineage>
</organism>
<gene>
    <name evidence="3" type="ORF">J4709_32490</name>
</gene>
<feature type="compositionally biased region" description="Low complexity" evidence="1">
    <location>
        <begin position="130"/>
        <end position="141"/>
    </location>
</feature>
<feature type="compositionally biased region" description="Gly residues" evidence="1">
    <location>
        <begin position="182"/>
        <end position="191"/>
    </location>
</feature>
<dbReference type="EMBL" id="JAGEPF010000021">
    <property type="protein sequence ID" value="MBO2462300.1"/>
    <property type="molecule type" value="Genomic_DNA"/>
</dbReference>
<evidence type="ECO:0000313" key="3">
    <source>
        <dbReference type="EMBL" id="MBO2462300.1"/>
    </source>
</evidence>
<accession>A0ABS3RZY6</accession>
<keyword evidence="2" id="KW-1133">Transmembrane helix</keyword>
<reference evidence="3 4" key="1">
    <citation type="submission" date="2021-03" db="EMBL/GenBank/DDBJ databases">
        <title>Actinomadura violae sp. nov., isolated from lichen in Thailand.</title>
        <authorList>
            <person name="Kanchanasin P."/>
            <person name="Saeng-In P."/>
            <person name="Phongsopitanun W."/>
            <person name="Yuki M."/>
            <person name="Kudo T."/>
            <person name="Ohkuma M."/>
            <person name="Tanasupawat S."/>
        </authorList>
    </citation>
    <scope>NUCLEOTIDE SEQUENCE [LARGE SCALE GENOMIC DNA]</scope>
    <source>
        <strain evidence="3 4">LCR2-06</strain>
    </source>
</reference>
<keyword evidence="2" id="KW-0472">Membrane</keyword>
<evidence type="ECO:0000256" key="2">
    <source>
        <dbReference type="SAM" id="Phobius"/>
    </source>
</evidence>
<dbReference type="Gene3D" id="1.10.1740.10">
    <property type="match status" value="1"/>
</dbReference>
<feature type="compositionally biased region" description="Pro residues" evidence="1">
    <location>
        <begin position="142"/>
        <end position="153"/>
    </location>
</feature>
<evidence type="ECO:0008006" key="5">
    <source>
        <dbReference type="Google" id="ProtNLM"/>
    </source>
</evidence>
<proteinExistence type="predicted"/>
<name>A0ABS3RZY6_9ACTN</name>
<dbReference type="Proteomes" id="UP000680206">
    <property type="component" value="Unassembled WGS sequence"/>
</dbReference>
<evidence type="ECO:0000313" key="4">
    <source>
        <dbReference type="Proteomes" id="UP000680206"/>
    </source>
</evidence>
<keyword evidence="4" id="KW-1185">Reference proteome</keyword>
<dbReference type="SUPFAM" id="SSF88946">
    <property type="entry name" value="Sigma2 domain of RNA polymerase sigma factors"/>
    <property type="match status" value="1"/>
</dbReference>
<protein>
    <recommendedName>
        <fullName evidence="5">RNA polymerase sigma-70 region 2 domain-containing protein</fullName>
    </recommendedName>
</protein>
<feature type="transmembrane region" description="Helical" evidence="2">
    <location>
        <begin position="98"/>
        <end position="117"/>
    </location>
</feature>
<evidence type="ECO:0000256" key="1">
    <source>
        <dbReference type="SAM" id="MobiDB-lite"/>
    </source>
</evidence>
<dbReference type="RefSeq" id="WP_208246429.1">
    <property type="nucleotide sequence ID" value="NZ_JAGEPF010000021.1"/>
</dbReference>
<dbReference type="InterPro" id="IPR013325">
    <property type="entry name" value="RNA_pol_sigma_r2"/>
</dbReference>
<keyword evidence="2" id="KW-0812">Transmembrane</keyword>
<feature type="compositionally biased region" description="Basic and acidic residues" evidence="1">
    <location>
        <begin position="155"/>
        <end position="177"/>
    </location>
</feature>